<dbReference type="SMART" id="SM00382">
    <property type="entry name" value="AAA"/>
    <property type="match status" value="1"/>
</dbReference>
<evidence type="ECO:0000313" key="7">
    <source>
        <dbReference type="EMBL" id="GMA88292.1"/>
    </source>
</evidence>
<dbReference type="PROSITE" id="PS50893">
    <property type="entry name" value="ABC_TRANSPORTER_2"/>
    <property type="match status" value="1"/>
</dbReference>
<feature type="domain" description="ABC transporter" evidence="6">
    <location>
        <begin position="11"/>
        <end position="206"/>
    </location>
</feature>
<evidence type="ECO:0000313" key="8">
    <source>
        <dbReference type="Proteomes" id="UP001157017"/>
    </source>
</evidence>
<dbReference type="SUPFAM" id="SSF52540">
    <property type="entry name" value="P-loop containing nucleoside triphosphate hydrolases"/>
    <property type="match status" value="1"/>
</dbReference>
<protein>
    <recommendedName>
        <fullName evidence="6">ABC transporter domain-containing protein</fullName>
    </recommendedName>
</protein>
<keyword evidence="8" id="KW-1185">Reference proteome</keyword>
<dbReference type="InterPro" id="IPR027417">
    <property type="entry name" value="P-loop_NTPase"/>
</dbReference>
<dbReference type="InterPro" id="IPR003593">
    <property type="entry name" value="AAA+_ATPase"/>
</dbReference>
<organism evidence="7 8">
    <name type="scientific">Angustibacter aerolatus</name>
    <dbReference type="NCBI Taxonomy" id="1162965"/>
    <lineage>
        <taxon>Bacteria</taxon>
        <taxon>Bacillati</taxon>
        <taxon>Actinomycetota</taxon>
        <taxon>Actinomycetes</taxon>
        <taxon>Kineosporiales</taxon>
        <taxon>Kineosporiaceae</taxon>
    </lineage>
</organism>
<reference evidence="8" key="1">
    <citation type="journal article" date="2019" name="Int. J. Syst. Evol. Microbiol.">
        <title>The Global Catalogue of Microorganisms (GCM) 10K type strain sequencing project: providing services to taxonomists for standard genome sequencing and annotation.</title>
        <authorList>
            <consortium name="The Broad Institute Genomics Platform"/>
            <consortium name="The Broad Institute Genome Sequencing Center for Infectious Disease"/>
            <person name="Wu L."/>
            <person name="Ma J."/>
        </authorList>
    </citation>
    <scope>NUCLEOTIDE SEQUENCE [LARGE SCALE GENOMIC DNA]</scope>
    <source>
        <strain evidence="8">NBRC 108730</strain>
    </source>
</reference>
<dbReference type="Gene3D" id="3.40.50.300">
    <property type="entry name" value="P-loop containing nucleotide triphosphate hydrolases"/>
    <property type="match status" value="1"/>
</dbReference>
<keyword evidence="3" id="KW-0547">Nucleotide-binding</keyword>
<dbReference type="PANTHER" id="PTHR43335">
    <property type="entry name" value="ABC TRANSPORTER, ATP-BINDING PROTEIN"/>
    <property type="match status" value="1"/>
</dbReference>
<evidence type="ECO:0000256" key="4">
    <source>
        <dbReference type="ARBA" id="ARBA00022840"/>
    </source>
</evidence>
<evidence type="ECO:0000256" key="5">
    <source>
        <dbReference type="SAM" id="MobiDB-lite"/>
    </source>
</evidence>
<evidence type="ECO:0000259" key="6">
    <source>
        <dbReference type="PROSITE" id="PS50893"/>
    </source>
</evidence>
<evidence type="ECO:0000256" key="2">
    <source>
        <dbReference type="ARBA" id="ARBA00022448"/>
    </source>
</evidence>
<keyword evidence="4" id="KW-0067">ATP-binding</keyword>
<gene>
    <name evidence="7" type="ORF">GCM10025868_35420</name>
</gene>
<feature type="region of interest" description="Disordered" evidence="5">
    <location>
        <begin position="168"/>
        <end position="206"/>
    </location>
</feature>
<proteinExistence type="inferred from homology"/>
<comment type="similarity">
    <text evidence="1">Belongs to the ABC transporter superfamily.</text>
</comment>
<dbReference type="EMBL" id="BSUZ01000001">
    <property type="protein sequence ID" value="GMA88292.1"/>
    <property type="molecule type" value="Genomic_DNA"/>
</dbReference>
<dbReference type="Proteomes" id="UP001157017">
    <property type="component" value="Unassembled WGS sequence"/>
</dbReference>
<name>A0ABQ6JN78_9ACTN</name>
<evidence type="ECO:0000256" key="3">
    <source>
        <dbReference type="ARBA" id="ARBA00022741"/>
    </source>
</evidence>
<evidence type="ECO:0000256" key="1">
    <source>
        <dbReference type="ARBA" id="ARBA00005417"/>
    </source>
</evidence>
<sequence>MALAELEGAGLAFTDLAVRRGRCPVLRGLRADLHPGVTALVGVNGAGKTTLLTAAAGGLRPRGGQVLINGLDPYAYRSRTRALRSVALMPQAARFPGGMTATEVVEYLAWTRGADGRTARTQAREALGQVGLAPRARDKVRSLSGGMVRRLALAQAVATRPSVLLLDEPSTGLDPRQRRTMVEPALTARWDGAAQQPRARGRRRPR</sequence>
<comment type="caution">
    <text evidence="7">The sequence shown here is derived from an EMBL/GenBank/DDBJ whole genome shotgun (WGS) entry which is preliminary data.</text>
</comment>
<dbReference type="Pfam" id="PF00005">
    <property type="entry name" value="ABC_tran"/>
    <property type="match status" value="1"/>
</dbReference>
<accession>A0ABQ6JN78</accession>
<keyword evidence="2" id="KW-0813">Transport</keyword>
<dbReference type="InterPro" id="IPR003439">
    <property type="entry name" value="ABC_transporter-like_ATP-bd"/>
</dbReference>